<feature type="transmembrane region" description="Helical" evidence="1">
    <location>
        <begin position="197"/>
        <end position="218"/>
    </location>
</feature>
<reference evidence="3" key="1">
    <citation type="submission" date="2021-04" db="EMBL/GenBank/DDBJ databases">
        <title>The genome sequence of Ideonella sp. 4Y11.</title>
        <authorList>
            <person name="Liu Y."/>
        </authorList>
    </citation>
    <scope>NUCLEOTIDE SEQUENCE</scope>
    <source>
        <strain evidence="3">4Y11</strain>
    </source>
</reference>
<evidence type="ECO:0000256" key="1">
    <source>
        <dbReference type="SAM" id="Phobius"/>
    </source>
</evidence>
<feature type="transmembrane region" description="Helical" evidence="1">
    <location>
        <begin position="12"/>
        <end position="39"/>
    </location>
</feature>
<dbReference type="Pfam" id="PF03929">
    <property type="entry name" value="PepSY_TM"/>
    <property type="match status" value="1"/>
</dbReference>
<sequence length="373" mass="42083">MSRHRATWRRWHGGVGLLLGGWLALLGLSGSLLVFYPVLDAALNPALRWTPQDGCVQRWQPVLDALRAAEPQRPGPWRIELPEQGCGIVHARYLRPAESLQAHFRPLVLQLHPTQHTVLARRFWGDSLMTWLYDLHYTLLLGRAGLWLVGGMGLVGALMTLAGLRLWWPATPHQWRQAWRCKPGAVRQRRTWDRHRLIGLYSAPVMLVLALTGTVLAWPDWIEPLVARVSPPMPLPMAHSQPLPGTMITLDQALAAAQAHFPQAQPRWVDTPDGPEGSYRVRLQQPGEPSARFPKSFVRVDAWSGAVLAARDARTQPAGDTLLAWMHPLHNGEAFGLVGRWAVLLCGLAWPWLAWSGWQRWRDRHAARRPVTR</sequence>
<organism evidence="3 4">
    <name type="scientific">Ideonella aquatica</name>
    <dbReference type="NCBI Taxonomy" id="2824119"/>
    <lineage>
        <taxon>Bacteria</taxon>
        <taxon>Pseudomonadati</taxon>
        <taxon>Pseudomonadota</taxon>
        <taxon>Betaproteobacteria</taxon>
        <taxon>Burkholderiales</taxon>
        <taxon>Sphaerotilaceae</taxon>
        <taxon>Ideonella</taxon>
    </lineage>
</organism>
<dbReference type="PANTHER" id="PTHR34219">
    <property type="entry name" value="IRON-REGULATED INNER MEMBRANE PROTEIN-RELATED"/>
    <property type="match status" value="1"/>
</dbReference>
<gene>
    <name evidence="3" type="ORF">KAK06_12880</name>
</gene>
<feature type="domain" description="PepSY" evidence="2">
    <location>
        <begin position="248"/>
        <end position="309"/>
    </location>
</feature>
<accession>A0A940YL37</accession>
<feature type="transmembrane region" description="Helical" evidence="1">
    <location>
        <begin position="334"/>
        <end position="355"/>
    </location>
</feature>
<keyword evidence="1" id="KW-0812">Transmembrane</keyword>
<dbReference type="InterPro" id="IPR005625">
    <property type="entry name" value="PepSY-ass_TM"/>
</dbReference>
<proteinExistence type="predicted"/>
<evidence type="ECO:0000313" key="4">
    <source>
        <dbReference type="Proteomes" id="UP000678374"/>
    </source>
</evidence>
<comment type="caution">
    <text evidence="3">The sequence shown here is derived from an EMBL/GenBank/DDBJ whole genome shotgun (WGS) entry which is preliminary data.</text>
</comment>
<protein>
    <submittedName>
        <fullName evidence="3">PepSY domain-containing protein</fullName>
    </submittedName>
</protein>
<dbReference type="EMBL" id="JAGQDE010000010">
    <property type="protein sequence ID" value="MBQ0959839.1"/>
    <property type="molecule type" value="Genomic_DNA"/>
</dbReference>
<dbReference type="InterPro" id="IPR025711">
    <property type="entry name" value="PepSY"/>
</dbReference>
<dbReference type="Pfam" id="PF03413">
    <property type="entry name" value="PepSY"/>
    <property type="match status" value="1"/>
</dbReference>
<dbReference type="Proteomes" id="UP000678374">
    <property type="component" value="Unassembled WGS sequence"/>
</dbReference>
<keyword evidence="4" id="KW-1185">Reference proteome</keyword>
<name>A0A940YL37_9BURK</name>
<keyword evidence="1" id="KW-0472">Membrane</keyword>
<evidence type="ECO:0000259" key="2">
    <source>
        <dbReference type="Pfam" id="PF03413"/>
    </source>
</evidence>
<keyword evidence="1" id="KW-1133">Transmembrane helix</keyword>
<dbReference type="RefSeq" id="WP_210802515.1">
    <property type="nucleotide sequence ID" value="NZ_JAGQDE010000010.1"/>
</dbReference>
<dbReference type="AlphaFoldDB" id="A0A940YL37"/>
<feature type="transmembrane region" description="Helical" evidence="1">
    <location>
        <begin position="144"/>
        <end position="168"/>
    </location>
</feature>
<evidence type="ECO:0000313" key="3">
    <source>
        <dbReference type="EMBL" id="MBQ0959839.1"/>
    </source>
</evidence>